<proteinExistence type="predicted"/>
<dbReference type="InterPro" id="IPR006600">
    <property type="entry name" value="HTH_CenpB_DNA-bd_dom"/>
</dbReference>
<reference evidence="3" key="1">
    <citation type="submission" date="2020-11" db="EMBL/GenBank/DDBJ databases">
        <authorList>
            <person name="Tran Van P."/>
        </authorList>
    </citation>
    <scope>NUCLEOTIDE SEQUENCE</scope>
</reference>
<evidence type="ECO:0000313" key="3">
    <source>
        <dbReference type="EMBL" id="CAD7194735.1"/>
    </source>
</evidence>
<dbReference type="PROSITE" id="PS51253">
    <property type="entry name" value="HTH_CENPB"/>
    <property type="match status" value="1"/>
</dbReference>
<evidence type="ECO:0000259" key="2">
    <source>
        <dbReference type="PROSITE" id="PS51253"/>
    </source>
</evidence>
<organism evidence="3">
    <name type="scientific">Timema douglasi</name>
    <name type="common">Walking stick</name>
    <dbReference type="NCBI Taxonomy" id="61478"/>
    <lineage>
        <taxon>Eukaryota</taxon>
        <taxon>Metazoa</taxon>
        <taxon>Ecdysozoa</taxon>
        <taxon>Arthropoda</taxon>
        <taxon>Hexapoda</taxon>
        <taxon>Insecta</taxon>
        <taxon>Pterygota</taxon>
        <taxon>Neoptera</taxon>
        <taxon>Polyneoptera</taxon>
        <taxon>Phasmatodea</taxon>
        <taxon>Timematodea</taxon>
        <taxon>Timematoidea</taxon>
        <taxon>Timematidae</taxon>
        <taxon>Timema</taxon>
    </lineage>
</organism>
<gene>
    <name evidence="3" type="ORF">TDIB3V08_LOCUS1151</name>
</gene>
<accession>A0A7R8Z5J5</accession>
<dbReference type="GO" id="GO:0003677">
    <property type="term" value="F:DNA binding"/>
    <property type="evidence" value="ECO:0007669"/>
    <property type="project" value="UniProtKB-KW"/>
</dbReference>
<sequence>MQVQQYTKKIAQKLGKTEFKASNGWLESSLKRQQIIFNELCGESSDVNSETIAEGIAKLPSIIERYEPEKIENGDKTGLFLRVLPNKSRCLKGSKTTMLQKYEHLETSRRVVIQQKGNKKTKLACFVFLDNKTCHPHINSPTCDLLGSLQTPKVFLNQRIRAPFRMLKCTIVNY</sequence>
<dbReference type="Gene3D" id="1.10.10.60">
    <property type="entry name" value="Homeodomain-like"/>
    <property type="match status" value="1"/>
</dbReference>
<dbReference type="AlphaFoldDB" id="A0A7R8Z5J5"/>
<dbReference type="EMBL" id="OA564556">
    <property type="protein sequence ID" value="CAD7194735.1"/>
    <property type="molecule type" value="Genomic_DNA"/>
</dbReference>
<keyword evidence="1" id="KW-0238">DNA-binding</keyword>
<name>A0A7R8Z5J5_TIMDO</name>
<feature type="domain" description="HTH CENPB-type" evidence="2">
    <location>
        <begin position="1"/>
        <end position="39"/>
    </location>
</feature>
<evidence type="ECO:0000256" key="1">
    <source>
        <dbReference type="ARBA" id="ARBA00023125"/>
    </source>
</evidence>
<protein>
    <recommendedName>
        <fullName evidence="2">HTH CENPB-type domain-containing protein</fullName>
    </recommendedName>
</protein>